<name>A0A8S0YA50_9GAMM</name>
<accession>A0A8S0YA50</accession>
<proteinExistence type="predicted"/>
<evidence type="ECO:0000313" key="1">
    <source>
        <dbReference type="EMBL" id="CAA9891101.1"/>
    </source>
</evidence>
<organism evidence="1 2">
    <name type="scientific">Candidatus Methylobacter favarea</name>
    <dbReference type="NCBI Taxonomy" id="2707345"/>
    <lineage>
        <taxon>Bacteria</taxon>
        <taxon>Pseudomonadati</taxon>
        <taxon>Pseudomonadota</taxon>
        <taxon>Gammaproteobacteria</taxon>
        <taxon>Methylococcales</taxon>
        <taxon>Methylococcaceae</taxon>
        <taxon>Methylobacter</taxon>
    </lineage>
</organism>
<reference evidence="1 2" key="1">
    <citation type="submission" date="2020-02" db="EMBL/GenBank/DDBJ databases">
        <authorList>
            <person name="Hogendoorn C."/>
        </authorList>
    </citation>
    <scope>NUCLEOTIDE SEQUENCE [LARGE SCALE GENOMIC DNA]</scope>
    <source>
        <strain evidence="1">METHB21</strain>
    </source>
</reference>
<sequence>MKDEISFKQTGYYVRYMQYQADDDQPRGLMIGGKETTVYFMVFVLNQTSHRHLILIIFSEKFKTMPCFFCLSDSYNRLVPITQHAHASSPPAIFKPYILIFLKKELSYNP</sequence>
<dbReference type="EMBL" id="CADCXN010000063">
    <property type="protein sequence ID" value="CAA9891101.1"/>
    <property type="molecule type" value="Genomic_DNA"/>
</dbReference>
<dbReference type="AlphaFoldDB" id="A0A8S0YA50"/>
<comment type="caution">
    <text evidence="1">The sequence shown here is derived from an EMBL/GenBank/DDBJ whole genome shotgun (WGS) entry which is preliminary data.</text>
</comment>
<protein>
    <submittedName>
        <fullName evidence="1">Uncharacterized protein</fullName>
    </submittedName>
</protein>
<evidence type="ECO:0000313" key="2">
    <source>
        <dbReference type="Proteomes" id="UP000494216"/>
    </source>
</evidence>
<dbReference type="Proteomes" id="UP000494216">
    <property type="component" value="Unassembled WGS sequence"/>
</dbReference>
<keyword evidence="2" id="KW-1185">Reference proteome</keyword>
<gene>
    <name evidence="1" type="ORF">METHB2_340019</name>
</gene>